<dbReference type="InterPro" id="IPR036879">
    <property type="entry name" value="TF_MADSbox_sf"/>
</dbReference>
<dbReference type="CDD" id="cd00265">
    <property type="entry name" value="MADS_MEF2_like"/>
    <property type="match status" value="1"/>
</dbReference>
<sequence length="240" mass="27319">MGRGKIAIRRIDDSTSRQVTFSKRRKGLLKKASELSILCDAEVGIIVFSCTGKLYDFASSSMQSVLERYKELREESHQLFNPASEIKHCQREVASLRQQLQHLQERHRQLTGEQLSGLSAKDLQNLENQLEMSLKGIRTKKVLQIFSGEIKELNIKGKVMHQENIELQKKISLFLQENKALKKKVYQAGDVNQANQYSHEPSTTTIVHDLFAPSNLQQSQPRLQSKDAPLEATNLGLQLH</sequence>
<keyword evidence="4" id="KW-0804">Transcription</keyword>
<feature type="domain" description="K-box" evidence="8">
    <location>
        <begin position="86"/>
        <end position="177"/>
    </location>
</feature>
<keyword evidence="3" id="KW-0238">DNA-binding</keyword>
<evidence type="ECO:0000313" key="9">
    <source>
        <dbReference type="Proteomes" id="UP000827889"/>
    </source>
</evidence>
<dbReference type="Pfam" id="PF00319">
    <property type="entry name" value="SRF-TF"/>
    <property type="match status" value="1"/>
</dbReference>
<evidence type="ECO:0000256" key="4">
    <source>
        <dbReference type="ARBA" id="ARBA00023163"/>
    </source>
</evidence>
<dbReference type="Proteomes" id="UP000827889">
    <property type="component" value="Chromosome 5"/>
</dbReference>
<feature type="domain" description="MADS-box" evidence="7">
    <location>
        <begin position="1"/>
        <end position="61"/>
    </location>
</feature>
<keyword evidence="9" id="KW-1185">Reference proteome</keyword>
<evidence type="ECO:0000256" key="3">
    <source>
        <dbReference type="ARBA" id="ARBA00023125"/>
    </source>
</evidence>
<keyword evidence="6" id="KW-0175">Coiled coil</keyword>
<evidence type="ECO:0000259" key="7">
    <source>
        <dbReference type="PROSITE" id="PS50066"/>
    </source>
</evidence>
<dbReference type="Pfam" id="PF01486">
    <property type="entry name" value="K-box"/>
    <property type="match status" value="1"/>
</dbReference>
<dbReference type="PANTHER" id="PTHR48019">
    <property type="entry name" value="SERUM RESPONSE FACTOR HOMOLOG"/>
    <property type="match status" value="1"/>
</dbReference>
<dbReference type="Gene3D" id="3.40.1810.10">
    <property type="entry name" value="Transcription factor, MADS-box"/>
    <property type="match status" value="1"/>
</dbReference>
<evidence type="ECO:0000256" key="2">
    <source>
        <dbReference type="ARBA" id="ARBA00023015"/>
    </source>
</evidence>
<evidence type="ECO:0000256" key="6">
    <source>
        <dbReference type="SAM" id="Coils"/>
    </source>
</evidence>
<dbReference type="SUPFAM" id="SSF55455">
    <property type="entry name" value="SRF-like"/>
    <property type="match status" value="1"/>
</dbReference>
<reference evidence="10" key="1">
    <citation type="submission" date="2025-08" db="UniProtKB">
        <authorList>
            <consortium name="RefSeq"/>
        </authorList>
    </citation>
    <scope>IDENTIFICATION</scope>
    <source>
        <tissue evidence="10">Leaf</tissue>
    </source>
</reference>
<keyword evidence="2" id="KW-0805">Transcription regulation</keyword>
<dbReference type="PROSITE" id="PS00350">
    <property type="entry name" value="MADS_BOX_1"/>
    <property type="match status" value="1"/>
</dbReference>
<comment type="subcellular location">
    <subcellularLocation>
        <location evidence="1">Nucleus</location>
    </subcellularLocation>
</comment>
<evidence type="ECO:0000313" key="10">
    <source>
        <dbReference type="RefSeq" id="XP_048134653.1"/>
    </source>
</evidence>
<organism evidence="9 10">
    <name type="scientific">Rhodamnia argentea</name>
    <dbReference type="NCBI Taxonomy" id="178133"/>
    <lineage>
        <taxon>Eukaryota</taxon>
        <taxon>Viridiplantae</taxon>
        <taxon>Streptophyta</taxon>
        <taxon>Embryophyta</taxon>
        <taxon>Tracheophyta</taxon>
        <taxon>Spermatophyta</taxon>
        <taxon>Magnoliopsida</taxon>
        <taxon>eudicotyledons</taxon>
        <taxon>Gunneridae</taxon>
        <taxon>Pentapetalae</taxon>
        <taxon>rosids</taxon>
        <taxon>malvids</taxon>
        <taxon>Myrtales</taxon>
        <taxon>Myrtaceae</taxon>
        <taxon>Myrtoideae</taxon>
        <taxon>Myrteae</taxon>
        <taxon>Australasian group</taxon>
        <taxon>Rhodamnia</taxon>
    </lineage>
</organism>
<gene>
    <name evidence="10" type="primary">LOC115746634</name>
</gene>
<dbReference type="RefSeq" id="XP_048134653.1">
    <property type="nucleotide sequence ID" value="XM_048278696.1"/>
</dbReference>
<evidence type="ECO:0000256" key="1">
    <source>
        <dbReference type="ARBA" id="ARBA00004123"/>
    </source>
</evidence>
<dbReference type="GeneID" id="115746634"/>
<dbReference type="InterPro" id="IPR002100">
    <property type="entry name" value="TF_MADSbox"/>
</dbReference>
<dbReference type="InterPro" id="IPR002487">
    <property type="entry name" value="TF_Kbox"/>
</dbReference>
<accession>A0ABM3HDJ2</accession>
<name>A0ABM3HDJ2_9MYRT</name>
<dbReference type="PRINTS" id="PR00404">
    <property type="entry name" value="MADSDOMAIN"/>
</dbReference>
<protein>
    <submittedName>
        <fullName evidence="10">MADS-box transcription factor 23-like</fullName>
    </submittedName>
</protein>
<dbReference type="InterPro" id="IPR033896">
    <property type="entry name" value="MEF2-like_N"/>
</dbReference>
<dbReference type="PROSITE" id="PS50066">
    <property type="entry name" value="MADS_BOX_2"/>
    <property type="match status" value="1"/>
</dbReference>
<feature type="coiled-coil region" evidence="6">
    <location>
        <begin position="55"/>
        <end position="113"/>
    </location>
</feature>
<dbReference type="SMART" id="SM00432">
    <property type="entry name" value="MADS"/>
    <property type="match status" value="1"/>
</dbReference>
<keyword evidence="5" id="KW-0539">Nucleus</keyword>
<evidence type="ECO:0000259" key="8">
    <source>
        <dbReference type="PROSITE" id="PS51297"/>
    </source>
</evidence>
<evidence type="ECO:0000256" key="5">
    <source>
        <dbReference type="ARBA" id="ARBA00023242"/>
    </source>
</evidence>
<dbReference type="PROSITE" id="PS51297">
    <property type="entry name" value="K_BOX"/>
    <property type="match status" value="1"/>
</dbReference>
<proteinExistence type="predicted"/>
<dbReference type="InterPro" id="IPR050142">
    <property type="entry name" value="MADS-box/MEF2_TF"/>
</dbReference>